<dbReference type="Proteomes" id="UP000198287">
    <property type="component" value="Unassembled WGS sequence"/>
</dbReference>
<dbReference type="OrthoDB" id="6077919at2759"/>
<evidence type="ECO:0000256" key="1">
    <source>
        <dbReference type="ARBA" id="ARBA00004123"/>
    </source>
</evidence>
<dbReference type="SMART" id="SM00355">
    <property type="entry name" value="ZnF_C2H2"/>
    <property type="match status" value="4"/>
</dbReference>
<keyword evidence="4 7" id="KW-0863">Zinc-finger</keyword>
<dbReference type="EMBL" id="LNIX01000002">
    <property type="protein sequence ID" value="OXA59249.1"/>
    <property type="molecule type" value="Genomic_DNA"/>
</dbReference>
<proteinExistence type="predicted"/>
<evidence type="ECO:0000259" key="9">
    <source>
        <dbReference type="PROSITE" id="PS50157"/>
    </source>
</evidence>
<dbReference type="GO" id="GO:0008270">
    <property type="term" value="F:zinc ion binding"/>
    <property type="evidence" value="ECO:0007669"/>
    <property type="project" value="UniProtKB-KW"/>
</dbReference>
<evidence type="ECO:0000256" key="4">
    <source>
        <dbReference type="ARBA" id="ARBA00022771"/>
    </source>
</evidence>
<feature type="domain" description="C2H2-type" evidence="9">
    <location>
        <begin position="442"/>
        <end position="471"/>
    </location>
</feature>
<dbReference type="PROSITE" id="PS00028">
    <property type="entry name" value="ZINC_FINGER_C2H2_1"/>
    <property type="match status" value="2"/>
</dbReference>
<evidence type="ECO:0000313" key="11">
    <source>
        <dbReference type="Proteomes" id="UP000198287"/>
    </source>
</evidence>
<dbReference type="PROSITE" id="PS50157">
    <property type="entry name" value="ZINC_FINGER_C2H2_2"/>
    <property type="match status" value="2"/>
</dbReference>
<dbReference type="InterPro" id="IPR013087">
    <property type="entry name" value="Znf_C2H2_type"/>
</dbReference>
<dbReference type="Pfam" id="PF00096">
    <property type="entry name" value="zf-C2H2"/>
    <property type="match status" value="2"/>
</dbReference>
<evidence type="ECO:0000313" key="10">
    <source>
        <dbReference type="EMBL" id="OXA59249.1"/>
    </source>
</evidence>
<organism evidence="10 11">
    <name type="scientific">Folsomia candida</name>
    <name type="common">Springtail</name>
    <dbReference type="NCBI Taxonomy" id="158441"/>
    <lineage>
        <taxon>Eukaryota</taxon>
        <taxon>Metazoa</taxon>
        <taxon>Ecdysozoa</taxon>
        <taxon>Arthropoda</taxon>
        <taxon>Hexapoda</taxon>
        <taxon>Collembola</taxon>
        <taxon>Entomobryomorpha</taxon>
        <taxon>Isotomoidea</taxon>
        <taxon>Isotomidae</taxon>
        <taxon>Proisotominae</taxon>
        <taxon>Folsomia</taxon>
    </lineage>
</organism>
<dbReference type="GO" id="GO:0005634">
    <property type="term" value="C:nucleus"/>
    <property type="evidence" value="ECO:0007669"/>
    <property type="project" value="UniProtKB-SubCell"/>
</dbReference>
<feature type="compositionally biased region" description="Low complexity" evidence="8">
    <location>
        <begin position="152"/>
        <end position="161"/>
    </location>
</feature>
<accession>A0A226EP20</accession>
<keyword evidence="2" id="KW-0479">Metal-binding</keyword>
<keyword evidence="5" id="KW-0862">Zinc</keyword>
<evidence type="ECO:0000256" key="3">
    <source>
        <dbReference type="ARBA" id="ARBA00022737"/>
    </source>
</evidence>
<dbReference type="Gene3D" id="3.30.160.60">
    <property type="entry name" value="Classic Zinc Finger"/>
    <property type="match status" value="2"/>
</dbReference>
<comment type="subcellular location">
    <subcellularLocation>
        <location evidence="1">Nucleus</location>
    </subcellularLocation>
</comment>
<name>A0A226EP20_FOLCA</name>
<dbReference type="AlphaFoldDB" id="A0A226EP20"/>
<keyword evidence="11" id="KW-1185">Reference proteome</keyword>
<comment type="caution">
    <text evidence="10">The sequence shown here is derived from an EMBL/GenBank/DDBJ whole genome shotgun (WGS) entry which is preliminary data.</text>
</comment>
<feature type="region of interest" description="Disordered" evidence="8">
    <location>
        <begin position="147"/>
        <end position="178"/>
    </location>
</feature>
<keyword evidence="3" id="KW-0677">Repeat</keyword>
<protein>
    <submittedName>
        <fullName evidence="10">Metal regulatory transcription factor 1</fullName>
    </submittedName>
</protein>
<evidence type="ECO:0000256" key="6">
    <source>
        <dbReference type="ARBA" id="ARBA00023242"/>
    </source>
</evidence>
<dbReference type="PANTHER" id="PTHR24376">
    <property type="entry name" value="ZINC FINGER PROTEIN"/>
    <property type="match status" value="1"/>
</dbReference>
<evidence type="ECO:0000256" key="7">
    <source>
        <dbReference type="PROSITE-ProRule" id="PRU00042"/>
    </source>
</evidence>
<gene>
    <name evidence="10" type="ORF">Fcan01_04073</name>
</gene>
<reference evidence="10 11" key="1">
    <citation type="submission" date="2015-12" db="EMBL/GenBank/DDBJ databases">
        <title>The genome of Folsomia candida.</title>
        <authorList>
            <person name="Faddeeva A."/>
            <person name="Derks M.F."/>
            <person name="Anvar Y."/>
            <person name="Smit S."/>
            <person name="Van Straalen N."/>
            <person name="Roelofs D."/>
        </authorList>
    </citation>
    <scope>NUCLEOTIDE SEQUENCE [LARGE SCALE GENOMIC DNA]</scope>
    <source>
        <strain evidence="10 11">VU population</strain>
        <tissue evidence="10">Whole body</tissue>
    </source>
</reference>
<dbReference type="PANTHER" id="PTHR24376:SF130">
    <property type="entry name" value="ZINC FINGER PROTEIN 384"/>
    <property type="match status" value="1"/>
</dbReference>
<dbReference type="GO" id="GO:0000978">
    <property type="term" value="F:RNA polymerase II cis-regulatory region sequence-specific DNA binding"/>
    <property type="evidence" value="ECO:0007669"/>
    <property type="project" value="TreeGrafter"/>
</dbReference>
<feature type="domain" description="C2H2-type" evidence="9">
    <location>
        <begin position="377"/>
        <end position="406"/>
    </location>
</feature>
<evidence type="ECO:0000256" key="5">
    <source>
        <dbReference type="ARBA" id="ARBA00022833"/>
    </source>
</evidence>
<evidence type="ECO:0000256" key="2">
    <source>
        <dbReference type="ARBA" id="ARBA00022723"/>
    </source>
</evidence>
<dbReference type="InterPro" id="IPR036236">
    <property type="entry name" value="Znf_C2H2_sf"/>
</dbReference>
<dbReference type="SUPFAM" id="SSF57667">
    <property type="entry name" value="beta-beta-alpha zinc fingers"/>
    <property type="match status" value="1"/>
</dbReference>
<dbReference type="GO" id="GO:0001228">
    <property type="term" value="F:DNA-binding transcription activator activity, RNA polymerase II-specific"/>
    <property type="evidence" value="ECO:0007669"/>
    <property type="project" value="TreeGrafter"/>
</dbReference>
<evidence type="ECO:0000256" key="8">
    <source>
        <dbReference type="SAM" id="MobiDB-lite"/>
    </source>
</evidence>
<sequence length="473" mass="53705">MELMCLFCSAPIPALLHEPSPTQTDKTHFEQIFRLLSTSLSVEEGVVTCWNFEDEGLPFCPPCYDKAHSYWALSQQMDSIQLQITMILEDFKNIVRNSAKRIKQEEGTSLIAPVRSTRFDNFRQQVLFSTGQNRGICSRRLAKITGLGGGSDSASSSSWDELSNDDVMDGSPNSCSEQSEQGETVLSLFSTNHGDIIFNCEPAPCTNSGSDFVNELLQDPDDLKSAYNPQWTRSIDNIDMFGYIQVFKPNSSFNYWKCGADECNYKFTNEDKNDPKRAMSRHILSEHYNWRNCPRGCGVTFKSEAETENHICQGSKKKTTKTCKKCQVIFQNLSLLRVHKCQSKDVPLLSNCETRDTEHSSSTMERRPKNKKLPSTFKCEVENCLQILSSKAALQRHIDLHTKSPEERKSTVCEHCGKSYSKSQLVQHLRISHGVGTPLTKFQCPWPNCTKSFPHLTKLNRHTKSHEPKRIQT</sequence>
<keyword evidence="6" id="KW-0539">Nucleus</keyword>